<evidence type="ECO:0000313" key="1">
    <source>
        <dbReference type="EMBL" id="SFS07081.1"/>
    </source>
</evidence>
<gene>
    <name evidence="1" type="ORF">SAMN05661086_03577</name>
</gene>
<dbReference type="STRING" id="37658.SAMN05661086_03577"/>
<dbReference type="EMBL" id="FOYZ01000021">
    <property type="protein sequence ID" value="SFS07081.1"/>
    <property type="molecule type" value="Genomic_DNA"/>
</dbReference>
<dbReference type="InterPro" id="IPR037883">
    <property type="entry name" value="Knr4/Smi1-like_sf"/>
</dbReference>
<protein>
    <submittedName>
        <fullName evidence="1">SMI1-KNR4 cell-wall</fullName>
    </submittedName>
</protein>
<dbReference type="RefSeq" id="WP_092564067.1">
    <property type="nucleotide sequence ID" value="NZ_FOYZ01000021.1"/>
</dbReference>
<proteinExistence type="predicted"/>
<reference evidence="1 2" key="1">
    <citation type="submission" date="2016-10" db="EMBL/GenBank/DDBJ databases">
        <authorList>
            <person name="de Groot N.N."/>
        </authorList>
    </citation>
    <scope>NUCLEOTIDE SEQUENCE [LARGE SCALE GENOMIC DNA]</scope>
    <source>
        <strain evidence="1 2">743A</strain>
    </source>
</reference>
<accession>A0A1I6LUD1</accession>
<dbReference type="AlphaFoldDB" id="A0A1I6LUD1"/>
<dbReference type="OrthoDB" id="2361629at2"/>
<dbReference type="Proteomes" id="UP000199659">
    <property type="component" value="Unassembled WGS sequence"/>
</dbReference>
<name>A0A1I6LUD1_9FIRM</name>
<dbReference type="NCBIfam" id="NF038335">
    <property type="entry name" value="YPO0640_fam"/>
    <property type="match status" value="1"/>
</dbReference>
<evidence type="ECO:0000313" key="2">
    <source>
        <dbReference type="Proteomes" id="UP000199659"/>
    </source>
</evidence>
<dbReference type="Gene3D" id="3.40.1580.10">
    <property type="entry name" value="SMI1/KNR4-like"/>
    <property type="match status" value="1"/>
</dbReference>
<keyword evidence="2" id="KW-1185">Reference proteome</keyword>
<dbReference type="Pfam" id="PF14568">
    <property type="entry name" value="SUKH_6"/>
    <property type="match status" value="1"/>
</dbReference>
<organism evidence="1 2">
    <name type="scientific">Anaeromicropila populeti</name>
    <dbReference type="NCBI Taxonomy" id="37658"/>
    <lineage>
        <taxon>Bacteria</taxon>
        <taxon>Bacillati</taxon>
        <taxon>Bacillota</taxon>
        <taxon>Clostridia</taxon>
        <taxon>Lachnospirales</taxon>
        <taxon>Lachnospiraceae</taxon>
        <taxon>Anaeromicropila</taxon>
    </lineage>
</organism>
<sequence length="158" mass="18998">MWKEKLNEIERIYSKYNKKINDGCLDEVMQEFQDEVFENFNYNLPEDYLQFLKCVNGIEFNGFSIYGVDNYITEDDKNENTGYIDSNEIWYENQWQKKYMFLGDSSISWFCYDIENETYVELDKPSAEKAGEYKVFYELLDKVLLDALPSESKKKFLK</sequence>
<dbReference type="SUPFAM" id="SSF160631">
    <property type="entry name" value="SMI1/KNR4-like"/>
    <property type="match status" value="1"/>
</dbReference>